<dbReference type="Gene3D" id="1.10.260.40">
    <property type="entry name" value="lambda repressor-like DNA-binding domains"/>
    <property type="match status" value="1"/>
</dbReference>
<dbReference type="AlphaFoldDB" id="A0A1C2DS12"/>
<comment type="caution">
    <text evidence="7">The sequence shown here is derived from an EMBL/GenBank/DDBJ whole genome shotgun (WGS) entry which is preliminary data.</text>
</comment>
<organism evidence="7 8">
    <name type="scientific">Mesorhizobium hungaricum</name>
    <dbReference type="NCBI Taxonomy" id="1566387"/>
    <lineage>
        <taxon>Bacteria</taxon>
        <taxon>Pseudomonadati</taxon>
        <taxon>Pseudomonadota</taxon>
        <taxon>Alphaproteobacteria</taxon>
        <taxon>Hyphomicrobiales</taxon>
        <taxon>Phyllobacteriaceae</taxon>
        <taxon>Mesorhizobium</taxon>
    </lineage>
</organism>
<dbReference type="Proteomes" id="UP000094412">
    <property type="component" value="Unassembled WGS sequence"/>
</dbReference>
<accession>A0A1C2DS12</accession>
<dbReference type="EMBL" id="MDEO01000032">
    <property type="protein sequence ID" value="OCX17539.1"/>
    <property type="molecule type" value="Genomic_DNA"/>
</dbReference>
<evidence type="ECO:0000256" key="4">
    <source>
        <dbReference type="ARBA" id="ARBA00023163"/>
    </source>
</evidence>
<dbReference type="InterPro" id="IPR038722">
    <property type="entry name" value="Ner_HTH_dom"/>
</dbReference>
<feature type="domain" description="Ner winged helix-turn-helix DNA-binding" evidence="6">
    <location>
        <begin position="10"/>
        <end position="77"/>
    </location>
</feature>
<dbReference type="GO" id="GO:0003677">
    <property type="term" value="F:DNA binding"/>
    <property type="evidence" value="ECO:0007669"/>
    <property type="project" value="UniProtKB-KW"/>
</dbReference>
<name>A0A1C2DS12_9HYPH</name>
<keyword evidence="4" id="KW-0804">Transcription</keyword>
<keyword evidence="8" id="KW-1185">Reference proteome</keyword>
<keyword evidence="2" id="KW-0805">Transcription regulation</keyword>
<dbReference type="STRING" id="1566387.QV13_12320"/>
<evidence type="ECO:0000313" key="7">
    <source>
        <dbReference type="EMBL" id="OCX17539.1"/>
    </source>
</evidence>
<evidence type="ECO:0000256" key="3">
    <source>
        <dbReference type="ARBA" id="ARBA00023125"/>
    </source>
</evidence>
<evidence type="ECO:0000313" key="8">
    <source>
        <dbReference type="Proteomes" id="UP000094412"/>
    </source>
</evidence>
<feature type="region of interest" description="Disordered" evidence="5">
    <location>
        <begin position="78"/>
        <end position="103"/>
    </location>
</feature>
<protein>
    <recommendedName>
        <fullName evidence="6">Ner winged helix-turn-helix DNA-binding domain-containing protein</fullName>
    </recommendedName>
</protein>
<evidence type="ECO:0000256" key="2">
    <source>
        <dbReference type="ARBA" id="ARBA00023015"/>
    </source>
</evidence>
<evidence type="ECO:0000256" key="1">
    <source>
        <dbReference type="ARBA" id="ARBA00006157"/>
    </source>
</evidence>
<sequence length="103" mass="11358">MHKGKHTTRYDRHAILAEIKRRYGTLSAFARHTPVSASEISAALGSSYPKAENAIAAALGIPVQTLWPDRYWPNGRRRLFPSTAPVKEASQKARSGTDQEGAR</sequence>
<evidence type="ECO:0000256" key="5">
    <source>
        <dbReference type="SAM" id="MobiDB-lite"/>
    </source>
</evidence>
<comment type="similarity">
    <text evidence="1">Belongs to the ner transcriptional regulatory family.</text>
</comment>
<reference evidence="7 8" key="1">
    <citation type="submission" date="2016-08" db="EMBL/GenBank/DDBJ databases">
        <title>Whole genome sequence of Mesorhizobium sp. strain UASWS1009 isolated from industrial sewage.</title>
        <authorList>
            <person name="Crovadore J."/>
            <person name="Calmin G."/>
            <person name="Chablais R."/>
            <person name="Cochard B."/>
            <person name="Lefort F."/>
        </authorList>
    </citation>
    <scope>NUCLEOTIDE SEQUENCE [LARGE SCALE GENOMIC DNA]</scope>
    <source>
        <strain evidence="7 8">UASWS1009</strain>
    </source>
</reference>
<gene>
    <name evidence="7" type="ORF">QV13_12320</name>
</gene>
<evidence type="ECO:0000259" key="6">
    <source>
        <dbReference type="Pfam" id="PF13693"/>
    </source>
</evidence>
<keyword evidence="3" id="KW-0238">DNA-binding</keyword>
<proteinExistence type="inferred from homology"/>
<dbReference type="RefSeq" id="WP_024925135.1">
    <property type="nucleotide sequence ID" value="NZ_MDEO01000032.1"/>
</dbReference>
<feature type="compositionally biased region" description="Basic and acidic residues" evidence="5">
    <location>
        <begin position="89"/>
        <end position="103"/>
    </location>
</feature>
<dbReference type="Pfam" id="PF13693">
    <property type="entry name" value="HTH_35"/>
    <property type="match status" value="1"/>
</dbReference>
<dbReference type="InterPro" id="IPR010982">
    <property type="entry name" value="Lambda_DNA-bd_dom_sf"/>
</dbReference>
<dbReference type="SUPFAM" id="SSF47413">
    <property type="entry name" value="lambda repressor-like DNA-binding domains"/>
    <property type="match status" value="1"/>
</dbReference>